<accession>A0A0A9DXH4</accession>
<proteinExistence type="predicted"/>
<sequence>MLMFLPALLLLLCAMWFLVLRVSTSMKWFTCLST</sequence>
<dbReference type="EMBL" id="GBRH01205409">
    <property type="protein sequence ID" value="JAD92486.1"/>
    <property type="molecule type" value="Transcribed_RNA"/>
</dbReference>
<reference evidence="1" key="1">
    <citation type="submission" date="2014-09" db="EMBL/GenBank/DDBJ databases">
        <authorList>
            <person name="Magalhaes I.L.F."/>
            <person name="Oliveira U."/>
            <person name="Santos F.R."/>
            <person name="Vidigal T.H.D.A."/>
            <person name="Brescovit A.D."/>
            <person name="Santos A.J."/>
        </authorList>
    </citation>
    <scope>NUCLEOTIDE SEQUENCE</scope>
    <source>
        <tissue evidence="1">Shoot tissue taken approximately 20 cm above the soil surface</tissue>
    </source>
</reference>
<reference evidence="1" key="2">
    <citation type="journal article" date="2015" name="Data Brief">
        <title>Shoot transcriptome of the giant reed, Arundo donax.</title>
        <authorList>
            <person name="Barrero R.A."/>
            <person name="Guerrero F.D."/>
            <person name="Moolhuijzen P."/>
            <person name="Goolsby J.A."/>
            <person name="Tidwell J."/>
            <person name="Bellgard S.E."/>
            <person name="Bellgard M.I."/>
        </authorList>
    </citation>
    <scope>NUCLEOTIDE SEQUENCE</scope>
    <source>
        <tissue evidence="1">Shoot tissue taken approximately 20 cm above the soil surface</tissue>
    </source>
</reference>
<organism evidence="1">
    <name type="scientific">Arundo donax</name>
    <name type="common">Giant reed</name>
    <name type="synonym">Donax arundinaceus</name>
    <dbReference type="NCBI Taxonomy" id="35708"/>
    <lineage>
        <taxon>Eukaryota</taxon>
        <taxon>Viridiplantae</taxon>
        <taxon>Streptophyta</taxon>
        <taxon>Embryophyta</taxon>
        <taxon>Tracheophyta</taxon>
        <taxon>Spermatophyta</taxon>
        <taxon>Magnoliopsida</taxon>
        <taxon>Liliopsida</taxon>
        <taxon>Poales</taxon>
        <taxon>Poaceae</taxon>
        <taxon>PACMAD clade</taxon>
        <taxon>Arundinoideae</taxon>
        <taxon>Arundineae</taxon>
        <taxon>Arundo</taxon>
    </lineage>
</organism>
<protein>
    <submittedName>
        <fullName evidence="1">Uncharacterized protein</fullName>
    </submittedName>
</protein>
<evidence type="ECO:0000313" key="1">
    <source>
        <dbReference type="EMBL" id="JAD92486.1"/>
    </source>
</evidence>
<name>A0A0A9DXH4_ARUDO</name>
<dbReference type="AlphaFoldDB" id="A0A0A9DXH4"/>